<dbReference type="EMBL" id="QJKB01000002">
    <property type="protein sequence ID" value="PXX45525.1"/>
    <property type="molecule type" value="Genomic_DNA"/>
</dbReference>
<sequence>MNADHTPNSAQQERVRWMSILAKAPASELAVSVRQFGELPSYLWLRKPETGLAMVRARTGGSGSQFNLGEMSVTRCALRLATGETGVAYVAGRDERHAEWAAIFDALMQGEHRSVVEENIIRPLELLLQQKREQLQAEAQATRVEFMTMVRGEDA</sequence>
<proteinExistence type="predicted"/>
<protein>
    <submittedName>
        <fullName evidence="1">Alpha-D-ribose 1-methylphosphonate 5-triphosphate synthase subunit PhnG</fullName>
    </submittedName>
</protein>
<dbReference type="AlphaFoldDB" id="A0A318JXT4"/>
<dbReference type="InterPro" id="IPR009609">
    <property type="entry name" value="Phosphonate_metab_PhnG"/>
</dbReference>
<evidence type="ECO:0000313" key="2">
    <source>
        <dbReference type="Proteomes" id="UP000247792"/>
    </source>
</evidence>
<evidence type="ECO:0000313" key="1">
    <source>
        <dbReference type="EMBL" id="PXX45525.1"/>
    </source>
</evidence>
<name>A0A318JXT4_9BURK</name>
<reference evidence="1 2" key="1">
    <citation type="submission" date="2018-05" db="EMBL/GenBank/DDBJ databases">
        <title>Genomic Encyclopedia of Type Strains, Phase IV (KMG-IV): sequencing the most valuable type-strain genomes for metagenomic binning, comparative biology and taxonomic classification.</title>
        <authorList>
            <person name="Goeker M."/>
        </authorList>
    </citation>
    <scope>NUCLEOTIDE SEQUENCE [LARGE SCALE GENOMIC DNA]</scope>
    <source>
        <strain evidence="1 2">DSM 19792</strain>
    </source>
</reference>
<keyword evidence="2" id="KW-1185">Reference proteome</keyword>
<dbReference type="GO" id="GO:0015716">
    <property type="term" value="P:organic phosphonate transport"/>
    <property type="evidence" value="ECO:0007669"/>
    <property type="project" value="InterPro"/>
</dbReference>
<accession>A0A318JXT4</accession>
<dbReference type="Proteomes" id="UP000247792">
    <property type="component" value="Unassembled WGS sequence"/>
</dbReference>
<dbReference type="GO" id="GO:0019634">
    <property type="term" value="P:organic phosphonate metabolic process"/>
    <property type="evidence" value="ECO:0007669"/>
    <property type="project" value="InterPro"/>
</dbReference>
<dbReference type="RefSeq" id="WP_110254941.1">
    <property type="nucleotide sequence ID" value="NZ_QJKB01000002.1"/>
</dbReference>
<dbReference type="Pfam" id="PF06754">
    <property type="entry name" value="PhnG"/>
    <property type="match status" value="1"/>
</dbReference>
<dbReference type="OrthoDB" id="530475at2"/>
<organism evidence="1 2">
    <name type="scientific">Undibacterium pigrum</name>
    <dbReference type="NCBI Taxonomy" id="401470"/>
    <lineage>
        <taxon>Bacteria</taxon>
        <taxon>Pseudomonadati</taxon>
        <taxon>Pseudomonadota</taxon>
        <taxon>Betaproteobacteria</taxon>
        <taxon>Burkholderiales</taxon>
        <taxon>Oxalobacteraceae</taxon>
        <taxon>Undibacterium</taxon>
    </lineage>
</organism>
<gene>
    <name evidence="1" type="ORF">DFR42_102753</name>
</gene>
<dbReference type="NCBIfam" id="TIGR03293">
    <property type="entry name" value="PhnG_redo"/>
    <property type="match status" value="1"/>
</dbReference>
<comment type="caution">
    <text evidence="1">The sequence shown here is derived from an EMBL/GenBank/DDBJ whole genome shotgun (WGS) entry which is preliminary data.</text>
</comment>